<keyword evidence="4" id="KW-1185">Reference proteome</keyword>
<organism evidence="3 4">
    <name type="scientific">Caerostris extrusa</name>
    <name type="common">Bark spider</name>
    <name type="synonym">Caerostris bankana</name>
    <dbReference type="NCBI Taxonomy" id="172846"/>
    <lineage>
        <taxon>Eukaryota</taxon>
        <taxon>Metazoa</taxon>
        <taxon>Ecdysozoa</taxon>
        <taxon>Arthropoda</taxon>
        <taxon>Chelicerata</taxon>
        <taxon>Arachnida</taxon>
        <taxon>Araneae</taxon>
        <taxon>Araneomorphae</taxon>
        <taxon>Entelegynae</taxon>
        <taxon>Araneoidea</taxon>
        <taxon>Araneidae</taxon>
        <taxon>Caerostris</taxon>
    </lineage>
</organism>
<evidence type="ECO:0000259" key="2">
    <source>
        <dbReference type="Pfam" id="PF05183"/>
    </source>
</evidence>
<sequence length="659" mass="76738">MTQLHFRIIVIQGSDEEPDLSLLRNYIERCDLIVHSIKRVELEKSKQPEFSEILEYIVDVKAENQLVISNRNRVHVYKELIIKWYHVTNTICGERPLLQFVSNECFHRKRVSCHSDLSLYLSFGVQAKLGEFIEYFILSRSCTANFSHDLKELEIVTKTHISYERVDLMVYSCLRYRCDKIPIQFTAMSTIHKTPPENAILNFKILVAPYMWTAIINRTFLILEQSENIKASLQKLVRYSYENANCLEKVLTDVLFLIDSGRFLNYWYVIDKLYSHKMATGINNFSVPEKCRLIRRVVITPTRILLWPAELMCENRILRNFDSDFLLRVTFRDDDLVQMNYRRYNQEIFEEVVIAPMKAGLVIGGITAYDIRRWTEIDPRTTMNIPKCLARIGQCFSQTEDTLHIPLTDAFVRFQRDIERGLNPETSAPYVFSDGIGKISRQMADKVRKNLRHGSDCCAFQIRYSGCKGMLVLDPTLQGTDIVIRESMRKFDCRGRGHTKLEICKKSGPIPLRLNRPLIAILHDLGVEPRVFLRLQETMLQDLLDMLLDEEKAADYLNRRTPFSNFKFKELMKSGICLTTEPFFFRTLLLSLHRYYIDIIKTKANIDIDPAYGRNMFGVIDETGILEYGQVFVQYSADITLGTTTPDDTRILKGNNNIF</sequence>
<dbReference type="GO" id="GO:0031380">
    <property type="term" value="C:nuclear RNA-directed RNA polymerase complex"/>
    <property type="evidence" value="ECO:0007669"/>
    <property type="project" value="TreeGrafter"/>
</dbReference>
<dbReference type="AlphaFoldDB" id="A0AAV4PTE5"/>
<feature type="domain" description="RDRP core" evidence="2">
    <location>
        <begin position="366"/>
        <end position="653"/>
    </location>
</feature>
<feature type="domain" description="RDRP core" evidence="2">
    <location>
        <begin position="299"/>
        <end position="365"/>
    </location>
</feature>
<keyword evidence="1" id="KW-0548">Nucleotidyltransferase</keyword>
<evidence type="ECO:0000313" key="3">
    <source>
        <dbReference type="EMBL" id="GIY00390.1"/>
    </source>
</evidence>
<dbReference type="Proteomes" id="UP001054945">
    <property type="component" value="Unassembled WGS sequence"/>
</dbReference>
<dbReference type="PANTHER" id="PTHR23079">
    <property type="entry name" value="RNA-DEPENDENT RNA POLYMERASE"/>
    <property type="match status" value="1"/>
</dbReference>
<comment type="caution">
    <text evidence="3">The sequence shown here is derived from an EMBL/GenBank/DDBJ whole genome shotgun (WGS) entry which is preliminary data.</text>
</comment>
<dbReference type="EC" id="2.7.7.48" evidence="1"/>
<dbReference type="InterPro" id="IPR007855">
    <property type="entry name" value="RDRP"/>
</dbReference>
<reference evidence="3 4" key="1">
    <citation type="submission" date="2021-06" db="EMBL/GenBank/DDBJ databases">
        <title>Caerostris extrusa draft genome.</title>
        <authorList>
            <person name="Kono N."/>
            <person name="Arakawa K."/>
        </authorList>
    </citation>
    <scope>NUCLEOTIDE SEQUENCE [LARGE SCALE GENOMIC DNA]</scope>
</reference>
<dbReference type="Pfam" id="PF05183">
    <property type="entry name" value="RdRP"/>
    <property type="match status" value="2"/>
</dbReference>
<dbReference type="GO" id="GO:0003723">
    <property type="term" value="F:RNA binding"/>
    <property type="evidence" value="ECO:0007669"/>
    <property type="project" value="UniProtKB-KW"/>
</dbReference>
<protein>
    <recommendedName>
        <fullName evidence="1">RNA-dependent RNA polymerase</fullName>
        <ecNumber evidence="1">2.7.7.48</ecNumber>
    </recommendedName>
</protein>
<dbReference type="EMBL" id="BPLR01005174">
    <property type="protein sequence ID" value="GIY00390.1"/>
    <property type="molecule type" value="Genomic_DNA"/>
</dbReference>
<dbReference type="GO" id="GO:0030422">
    <property type="term" value="P:siRNA processing"/>
    <property type="evidence" value="ECO:0007669"/>
    <property type="project" value="TreeGrafter"/>
</dbReference>
<keyword evidence="1 3" id="KW-0696">RNA-directed RNA polymerase</keyword>
<dbReference type="PANTHER" id="PTHR23079:SF55">
    <property type="entry name" value="RNA-DIRECTED RNA POLYMERASE"/>
    <property type="match status" value="1"/>
</dbReference>
<comment type="catalytic activity">
    <reaction evidence="1">
        <text>RNA(n) + a ribonucleoside 5'-triphosphate = RNA(n+1) + diphosphate</text>
        <dbReference type="Rhea" id="RHEA:21248"/>
        <dbReference type="Rhea" id="RHEA-COMP:14527"/>
        <dbReference type="Rhea" id="RHEA-COMP:17342"/>
        <dbReference type="ChEBI" id="CHEBI:33019"/>
        <dbReference type="ChEBI" id="CHEBI:61557"/>
        <dbReference type="ChEBI" id="CHEBI:140395"/>
        <dbReference type="EC" id="2.7.7.48"/>
    </reaction>
</comment>
<keyword evidence="1" id="KW-0694">RNA-binding</keyword>
<dbReference type="InterPro" id="IPR057596">
    <property type="entry name" value="RDRP_core"/>
</dbReference>
<dbReference type="GO" id="GO:0003968">
    <property type="term" value="F:RNA-directed RNA polymerase activity"/>
    <property type="evidence" value="ECO:0007669"/>
    <property type="project" value="UniProtKB-KW"/>
</dbReference>
<proteinExistence type="inferred from homology"/>
<gene>
    <name evidence="3" type="primary">RDR6</name>
    <name evidence="3" type="ORF">CEXT_562311</name>
</gene>
<name>A0AAV4PTE5_CAEEX</name>
<accession>A0AAV4PTE5</accession>
<keyword evidence="1" id="KW-0808">Transferase</keyword>
<comment type="similarity">
    <text evidence="1">Belongs to the RdRP family.</text>
</comment>
<evidence type="ECO:0000256" key="1">
    <source>
        <dbReference type="RuleBase" id="RU363098"/>
    </source>
</evidence>
<evidence type="ECO:0000313" key="4">
    <source>
        <dbReference type="Proteomes" id="UP001054945"/>
    </source>
</evidence>